<gene>
    <name evidence="5" type="ORF">FE257_004790</name>
</gene>
<keyword evidence="6" id="KW-1185">Reference proteome</keyword>
<dbReference type="Gene3D" id="3.50.50.60">
    <property type="entry name" value="FAD/NAD(P)-binding domain"/>
    <property type="match status" value="2"/>
</dbReference>
<evidence type="ECO:0008006" key="7">
    <source>
        <dbReference type="Google" id="ProtNLM"/>
    </source>
</evidence>
<keyword evidence="4" id="KW-0560">Oxidoreductase</keyword>
<reference evidence="5" key="2">
    <citation type="submission" date="2020-02" db="EMBL/GenBank/DDBJ databases">
        <authorList>
            <person name="Gilchrist C.L.M."/>
            <person name="Chooi Y.-H."/>
        </authorList>
    </citation>
    <scope>NUCLEOTIDE SEQUENCE</scope>
    <source>
        <strain evidence="5">MST-FP2251</strain>
    </source>
</reference>
<dbReference type="InterPro" id="IPR036188">
    <property type="entry name" value="FAD/NAD-bd_sf"/>
</dbReference>
<accession>A0AAD4CR77</accession>
<dbReference type="InterPro" id="IPR020946">
    <property type="entry name" value="Flavin_mOase-like"/>
</dbReference>
<dbReference type="AlphaFoldDB" id="A0AAD4CR77"/>
<proteinExistence type="predicted"/>
<evidence type="ECO:0000256" key="3">
    <source>
        <dbReference type="ARBA" id="ARBA00022857"/>
    </source>
</evidence>
<dbReference type="Proteomes" id="UP001194746">
    <property type="component" value="Unassembled WGS sequence"/>
</dbReference>
<dbReference type="PANTHER" id="PTHR43098:SF5">
    <property type="entry name" value="DUAL-FUNCTIONAL MONOOXYGENASE_METHYLTRANSFERASE PSOF"/>
    <property type="match status" value="1"/>
</dbReference>
<organism evidence="5 6">
    <name type="scientific">Aspergillus nanangensis</name>
    <dbReference type="NCBI Taxonomy" id="2582783"/>
    <lineage>
        <taxon>Eukaryota</taxon>
        <taxon>Fungi</taxon>
        <taxon>Dikarya</taxon>
        <taxon>Ascomycota</taxon>
        <taxon>Pezizomycotina</taxon>
        <taxon>Eurotiomycetes</taxon>
        <taxon>Eurotiomycetidae</taxon>
        <taxon>Eurotiales</taxon>
        <taxon>Aspergillaceae</taxon>
        <taxon>Aspergillus</taxon>
        <taxon>Aspergillus subgen. Circumdati</taxon>
    </lineage>
</organism>
<evidence type="ECO:0000313" key="5">
    <source>
        <dbReference type="EMBL" id="KAF9891226.1"/>
    </source>
</evidence>
<keyword evidence="2" id="KW-0274">FAD</keyword>
<keyword evidence="1" id="KW-0285">Flavoprotein</keyword>
<dbReference type="GO" id="GO:0050660">
    <property type="term" value="F:flavin adenine dinucleotide binding"/>
    <property type="evidence" value="ECO:0007669"/>
    <property type="project" value="InterPro"/>
</dbReference>
<evidence type="ECO:0000256" key="2">
    <source>
        <dbReference type="ARBA" id="ARBA00022827"/>
    </source>
</evidence>
<comment type="caution">
    <text evidence="5">The sequence shown here is derived from an EMBL/GenBank/DDBJ whole genome shotgun (WGS) entry which is preliminary data.</text>
</comment>
<name>A0AAD4CR77_ASPNN</name>
<dbReference type="InterPro" id="IPR050775">
    <property type="entry name" value="FAD-binding_Monooxygenases"/>
</dbReference>
<evidence type="ECO:0000256" key="4">
    <source>
        <dbReference type="ARBA" id="ARBA00023002"/>
    </source>
</evidence>
<dbReference type="SUPFAM" id="SSF51905">
    <property type="entry name" value="FAD/NAD(P)-binding domain"/>
    <property type="match status" value="2"/>
</dbReference>
<dbReference type="GO" id="GO:0050661">
    <property type="term" value="F:NADP binding"/>
    <property type="evidence" value="ECO:0007669"/>
    <property type="project" value="InterPro"/>
</dbReference>
<evidence type="ECO:0000256" key="1">
    <source>
        <dbReference type="ARBA" id="ARBA00022630"/>
    </source>
</evidence>
<keyword evidence="3" id="KW-0521">NADP</keyword>
<dbReference type="PANTHER" id="PTHR43098">
    <property type="entry name" value="L-ORNITHINE N(5)-MONOOXYGENASE-RELATED"/>
    <property type="match status" value="1"/>
</dbReference>
<evidence type="ECO:0000313" key="6">
    <source>
        <dbReference type="Proteomes" id="UP001194746"/>
    </source>
</evidence>
<reference evidence="5" key="1">
    <citation type="journal article" date="2019" name="Beilstein J. Org. Chem.">
        <title>Nanangenines: drimane sesquiterpenoids as the dominant metabolite cohort of a novel Australian fungus, Aspergillus nanangensis.</title>
        <authorList>
            <person name="Lacey H.J."/>
            <person name="Gilchrist C.L.M."/>
            <person name="Crombie A."/>
            <person name="Kalaitzis J.A."/>
            <person name="Vuong D."/>
            <person name="Rutledge P.J."/>
            <person name="Turner P."/>
            <person name="Pitt J.I."/>
            <person name="Lacey E."/>
            <person name="Chooi Y.H."/>
            <person name="Piggott A.M."/>
        </authorList>
    </citation>
    <scope>NUCLEOTIDE SEQUENCE</scope>
    <source>
        <strain evidence="5">MST-FP2251</strain>
    </source>
</reference>
<protein>
    <recommendedName>
        <fullName evidence="7">Cyclohexanone monooxygenase</fullName>
    </recommendedName>
</protein>
<sequence>MCETKTEPLHVDAFVVGAGVGGIYSTYRLTRMGLSVKCVDIASDVGGTWYWNRYPGAMSDTESYLYRYSWDKEDLRSYPWTHHYVYQRDILAYLRHIVAKHNLRQHMQFDTEMQTATWDEALRRWRITCGTGETVHARYLVNSLGLLSKVHYPEIAGLASFAGTLVHTARWPEDLQLAGKKVGIIGNGSTGTQVMTAIAPVVGQLKSFQRHPQYSVPSGQAPVSAEYREHINANYDRIWDNVWSSTVGFGVPESQRKTMETTPEERQDAFQQVWDQGNGFRFMFSAFGDVTTSRDANEEACKFIRGKIDDIVVDPRKAAILKPKDLYCRRPLCDSGYYHIFNQENVDVIDLQATPIAQIVPEGIQTADGVTHDLDVLIFATGFDAIEGNYMRVNITGRNGRTIQDHWANGPRAFGSIACAGFPNMFVVAGPQGPFANFPPVIESQINFIMQCIQYAEKDATTGSNGVATNGTATNGYSTIHTNGHTLCNQPGVMEVLEEAEKGWLDLCDRLVEGSLFSTTASWIFGRNIPGRKPTTNFYFGGLKNYLDWVKTQVSDGFPGFVRS</sequence>
<dbReference type="EMBL" id="VCAU01000020">
    <property type="protein sequence ID" value="KAF9891226.1"/>
    <property type="molecule type" value="Genomic_DNA"/>
</dbReference>
<dbReference type="GO" id="GO:0004499">
    <property type="term" value="F:N,N-dimethylaniline monooxygenase activity"/>
    <property type="evidence" value="ECO:0007669"/>
    <property type="project" value="InterPro"/>
</dbReference>
<dbReference type="Pfam" id="PF00743">
    <property type="entry name" value="FMO-like"/>
    <property type="match status" value="1"/>
</dbReference>